<evidence type="ECO:0000313" key="2">
    <source>
        <dbReference type="Proteomes" id="UP000886861"/>
    </source>
</evidence>
<reference evidence="1" key="2">
    <citation type="journal article" date="2021" name="PeerJ">
        <title>Extensive microbial diversity within the chicken gut microbiome revealed by metagenomics and culture.</title>
        <authorList>
            <person name="Gilroy R."/>
            <person name="Ravi A."/>
            <person name="Getino M."/>
            <person name="Pursley I."/>
            <person name="Horton D.L."/>
            <person name="Alikhan N.F."/>
            <person name="Baker D."/>
            <person name="Gharbi K."/>
            <person name="Hall N."/>
            <person name="Watson M."/>
            <person name="Adriaenssens E.M."/>
            <person name="Foster-Nyarko E."/>
            <person name="Jarju S."/>
            <person name="Secka A."/>
            <person name="Antonio M."/>
            <person name="Oren A."/>
            <person name="Chaudhuri R.R."/>
            <person name="La Ragione R."/>
            <person name="Hildebrand F."/>
            <person name="Pallen M.J."/>
        </authorList>
    </citation>
    <scope>NUCLEOTIDE SEQUENCE</scope>
    <source>
        <strain evidence="1">CHK186-9395</strain>
    </source>
</reference>
<dbReference type="Pfam" id="PF08902">
    <property type="entry name" value="DUF1848"/>
    <property type="match status" value="1"/>
</dbReference>
<dbReference type="AlphaFoldDB" id="A0A9D1SZB2"/>
<dbReference type="EMBL" id="DVOJ01000015">
    <property type="protein sequence ID" value="HIV01767.1"/>
    <property type="molecule type" value="Genomic_DNA"/>
</dbReference>
<proteinExistence type="predicted"/>
<accession>A0A9D1SZB2</accession>
<protein>
    <submittedName>
        <fullName evidence="1">DUF1848 domain-containing protein</fullName>
    </submittedName>
</protein>
<comment type="caution">
    <text evidence="1">The sequence shown here is derived from an EMBL/GenBank/DDBJ whole genome shotgun (WGS) entry which is preliminary data.</text>
</comment>
<organism evidence="1 2">
    <name type="scientific">Candidatus Caccopulliclostridium gallistercoris</name>
    <dbReference type="NCBI Taxonomy" id="2840719"/>
    <lineage>
        <taxon>Bacteria</taxon>
        <taxon>Bacillati</taxon>
        <taxon>Bacillota</taxon>
        <taxon>Clostridia</taxon>
        <taxon>Candidatus Caccopulliclostridium</taxon>
    </lineage>
</organism>
<gene>
    <name evidence="1" type="ORF">IAA62_04365</name>
</gene>
<evidence type="ECO:0000313" key="1">
    <source>
        <dbReference type="EMBL" id="HIV01767.1"/>
    </source>
</evidence>
<reference evidence="1" key="1">
    <citation type="submission" date="2020-10" db="EMBL/GenBank/DDBJ databases">
        <authorList>
            <person name="Gilroy R."/>
        </authorList>
    </citation>
    <scope>NUCLEOTIDE SEQUENCE</scope>
    <source>
        <strain evidence="1">CHK186-9395</strain>
    </source>
</reference>
<sequence length="311" mass="36396">MILSVSRRTDIPAFYSDWFFKQLDQGFVLVPNPIAHEKIAKIALEPLKIENIEINLLGEKKVETSGNIEGIVFWTKNPKPMLNKLYKLSDYKYYFLYTLNAYPKEIEANLPPLEERIESFKTLSKFCPVIWRYDPILVTEGIDENWHIERFEHLAKALNGYTKHCKISFLIESYKGCDKNLHKPNEQQKDKILSAISKISKENGIQIEACAENDYSKYDIVPSKCIDGEIFEKLLTEKYKDLSLQVKRKNNKLDGQRKNCLCMPSVDIGQYDTCFHDCRYCYAKKSSQKSMRDKSVGTIYERKTELEFEYK</sequence>
<name>A0A9D1SZB2_9FIRM</name>
<dbReference type="InterPro" id="IPR014998">
    <property type="entry name" value="DUF1848"/>
</dbReference>
<dbReference type="Proteomes" id="UP000886861">
    <property type="component" value="Unassembled WGS sequence"/>
</dbReference>